<feature type="transmembrane region" description="Helical" evidence="2">
    <location>
        <begin position="111"/>
        <end position="130"/>
    </location>
</feature>
<keyword evidence="2" id="KW-0472">Membrane</keyword>
<feature type="transmembrane region" description="Helical" evidence="2">
    <location>
        <begin position="265"/>
        <end position="289"/>
    </location>
</feature>
<feature type="transmembrane region" description="Helical" evidence="2">
    <location>
        <begin position="220"/>
        <end position="237"/>
    </location>
</feature>
<organism evidence="3 4">
    <name type="scientific">Actinomadura sediminis</name>
    <dbReference type="NCBI Taxonomy" id="1038904"/>
    <lineage>
        <taxon>Bacteria</taxon>
        <taxon>Bacillati</taxon>
        <taxon>Actinomycetota</taxon>
        <taxon>Actinomycetes</taxon>
        <taxon>Streptosporangiales</taxon>
        <taxon>Thermomonosporaceae</taxon>
        <taxon>Actinomadura</taxon>
    </lineage>
</organism>
<dbReference type="RefSeq" id="WP_378304626.1">
    <property type="nucleotide sequence ID" value="NZ_JBHTJA010000091.1"/>
</dbReference>
<keyword evidence="2" id="KW-1133">Transmembrane helix</keyword>
<comment type="caution">
    <text evidence="3">The sequence shown here is derived from an EMBL/GenBank/DDBJ whole genome shotgun (WGS) entry which is preliminary data.</text>
</comment>
<name>A0ABW3EVY0_9ACTN</name>
<dbReference type="Proteomes" id="UP001596972">
    <property type="component" value="Unassembled WGS sequence"/>
</dbReference>
<evidence type="ECO:0000256" key="1">
    <source>
        <dbReference type="SAM" id="MobiDB-lite"/>
    </source>
</evidence>
<proteinExistence type="predicted"/>
<feature type="compositionally biased region" description="Low complexity" evidence="1">
    <location>
        <begin position="1"/>
        <end position="22"/>
    </location>
</feature>
<feature type="region of interest" description="Disordered" evidence="1">
    <location>
        <begin position="1"/>
        <end position="25"/>
    </location>
</feature>
<evidence type="ECO:0000313" key="4">
    <source>
        <dbReference type="Proteomes" id="UP001596972"/>
    </source>
</evidence>
<gene>
    <name evidence="3" type="ORF">ACFQ11_29730</name>
</gene>
<feature type="transmembrane region" description="Helical" evidence="2">
    <location>
        <begin position="192"/>
        <end position="213"/>
    </location>
</feature>
<dbReference type="EMBL" id="JBHTJA010000091">
    <property type="protein sequence ID" value="MFD0904598.1"/>
    <property type="molecule type" value="Genomic_DNA"/>
</dbReference>
<protein>
    <recommendedName>
        <fullName evidence="5">ABC transporter permease</fullName>
    </recommendedName>
</protein>
<feature type="transmembrane region" description="Helical" evidence="2">
    <location>
        <begin position="151"/>
        <end position="172"/>
    </location>
</feature>
<keyword evidence="4" id="KW-1185">Reference proteome</keyword>
<evidence type="ECO:0000313" key="3">
    <source>
        <dbReference type="EMBL" id="MFD0904598.1"/>
    </source>
</evidence>
<sequence length="294" mass="29186">MTAGGASGAARRPAAGGAAAGTDGRGGAPGGGFRGALAAEWIKLWSVRSTWWGLAGAVAMMGVACMILATDTAMDNTAPRNTAVDSGSGEAGVEPPGVIAVTDVPVGAVDLVQFVVLTVAILTVTGEYATGGIRTTLQCVPLRARMLAAKASVVAAVTFPAGIVLVLAGAAVTAPVLGEWGRLDAGEVVRDALAAGTYLALASVLMTGVAVMLRSAAGALTTAFLFLLVVPMSLANARSEALKSVADALPATAGRYLMSGDGGPYPVAVGVLIVAGWAAAVLWCGTVVLRRRDA</sequence>
<reference evidence="4" key="1">
    <citation type="journal article" date="2019" name="Int. J. Syst. Evol. Microbiol.">
        <title>The Global Catalogue of Microorganisms (GCM) 10K type strain sequencing project: providing services to taxonomists for standard genome sequencing and annotation.</title>
        <authorList>
            <consortium name="The Broad Institute Genomics Platform"/>
            <consortium name="The Broad Institute Genome Sequencing Center for Infectious Disease"/>
            <person name="Wu L."/>
            <person name="Ma J."/>
        </authorList>
    </citation>
    <scope>NUCLEOTIDE SEQUENCE [LARGE SCALE GENOMIC DNA]</scope>
    <source>
        <strain evidence="4">JCM 31202</strain>
    </source>
</reference>
<feature type="transmembrane region" description="Helical" evidence="2">
    <location>
        <begin position="51"/>
        <end position="69"/>
    </location>
</feature>
<evidence type="ECO:0008006" key="5">
    <source>
        <dbReference type="Google" id="ProtNLM"/>
    </source>
</evidence>
<keyword evidence="2" id="KW-0812">Transmembrane</keyword>
<evidence type="ECO:0000256" key="2">
    <source>
        <dbReference type="SAM" id="Phobius"/>
    </source>
</evidence>
<accession>A0ABW3EVY0</accession>